<evidence type="ECO:0000313" key="5">
    <source>
        <dbReference type="Proteomes" id="UP000550729"/>
    </source>
</evidence>
<dbReference type="InterPro" id="IPR050493">
    <property type="entry name" value="FAD-dep_Monooxygenase_BioMet"/>
</dbReference>
<sequence length="414" mass="45141">MTTQPISIIGGGIGGLTLALELHAAGIPSRIYEAAPELRPLGVGINILPHATEVLAELTVLDRLEQVAVQTKEAVFFNRFGQHIFTEPTGRYAGYAYPQLSIHRGDLHRILADAVRERLGPDAIVLDHQCVGVDNGASNITAHFRSSAAGAQLPSVTSEVVIGCDGVHSAVRRQFHPTEGAPRYSGVLMWRGTTVAQPFLSGASMVRAGWLTDGKLVVYPIRDYPDGTQLINWVAEIEAPSDGDRDWGRRGDPADFAPAFADWAFDWLDVPALLRQADIVLEYPMVDQDPLDHWTQGRATLLGDAAHPMVPRGSNGAGQAILDARKLRQALESDSNPGKALLAYEADRRPKTSDVVLANRRTPPDAILREVWERTGNTPFDNLDDVISQDELEGISQRYKTVAGFALREETRPA</sequence>
<keyword evidence="2" id="KW-0503">Monooxygenase</keyword>
<dbReference type="RefSeq" id="WP_170194493.1">
    <property type="nucleotide sequence ID" value="NZ_JABBNB010000011.1"/>
</dbReference>
<dbReference type="EMBL" id="JABBNB010000011">
    <property type="protein sequence ID" value="NMO01984.1"/>
    <property type="molecule type" value="Genomic_DNA"/>
</dbReference>
<dbReference type="NCBIfam" id="NF005720">
    <property type="entry name" value="PRK07538.1"/>
    <property type="match status" value="1"/>
</dbReference>
<dbReference type="InterPro" id="IPR002938">
    <property type="entry name" value="FAD-bd"/>
</dbReference>
<dbReference type="PANTHER" id="PTHR13789:SF268">
    <property type="entry name" value="5-METHYLPHENAZINE-1-CARBOXYLATE 1-MONOOXYGENASE"/>
    <property type="match status" value="1"/>
</dbReference>
<keyword evidence="5" id="KW-1185">Reference proteome</keyword>
<dbReference type="InterPro" id="IPR036188">
    <property type="entry name" value="FAD/NAD-bd_sf"/>
</dbReference>
<name>A0A848KSQ6_9ACTN</name>
<protein>
    <submittedName>
        <fullName evidence="4">Flavin-dependent oxidoreductase</fullName>
    </submittedName>
</protein>
<dbReference type="GO" id="GO:0004497">
    <property type="term" value="F:monooxygenase activity"/>
    <property type="evidence" value="ECO:0007669"/>
    <property type="project" value="UniProtKB-KW"/>
</dbReference>
<keyword evidence="1" id="KW-0560">Oxidoreductase</keyword>
<dbReference type="SUPFAM" id="SSF54373">
    <property type="entry name" value="FAD-linked reductases, C-terminal domain"/>
    <property type="match status" value="1"/>
</dbReference>
<evidence type="ECO:0000256" key="2">
    <source>
        <dbReference type="ARBA" id="ARBA00023033"/>
    </source>
</evidence>
<reference evidence="4 5" key="1">
    <citation type="submission" date="2020-04" db="EMBL/GenBank/DDBJ databases">
        <title>Gordonia sp. nov. TBRC 11910.</title>
        <authorList>
            <person name="Suriyachadkun C."/>
        </authorList>
    </citation>
    <scope>NUCLEOTIDE SEQUENCE [LARGE SCALE GENOMIC DNA]</scope>
    <source>
        <strain evidence="4 5">TBRC 11910</strain>
    </source>
</reference>
<dbReference type="Pfam" id="PF01494">
    <property type="entry name" value="FAD_binding_3"/>
    <property type="match status" value="1"/>
</dbReference>
<dbReference type="PANTHER" id="PTHR13789">
    <property type="entry name" value="MONOOXYGENASE"/>
    <property type="match status" value="1"/>
</dbReference>
<evidence type="ECO:0000313" key="4">
    <source>
        <dbReference type="EMBL" id="NMO01984.1"/>
    </source>
</evidence>
<dbReference type="PRINTS" id="PR00420">
    <property type="entry name" value="RNGMNOXGNASE"/>
</dbReference>
<gene>
    <name evidence="4" type="ORF">HH308_12255</name>
</gene>
<dbReference type="GO" id="GO:0071949">
    <property type="term" value="F:FAD binding"/>
    <property type="evidence" value="ECO:0007669"/>
    <property type="project" value="InterPro"/>
</dbReference>
<proteinExistence type="predicted"/>
<accession>A0A848KSQ6</accession>
<dbReference type="AlphaFoldDB" id="A0A848KSQ6"/>
<dbReference type="Proteomes" id="UP000550729">
    <property type="component" value="Unassembled WGS sequence"/>
</dbReference>
<dbReference type="Gene3D" id="3.50.50.60">
    <property type="entry name" value="FAD/NAD(P)-binding domain"/>
    <property type="match status" value="1"/>
</dbReference>
<evidence type="ECO:0000256" key="1">
    <source>
        <dbReference type="ARBA" id="ARBA00023002"/>
    </source>
</evidence>
<evidence type="ECO:0000259" key="3">
    <source>
        <dbReference type="Pfam" id="PF01494"/>
    </source>
</evidence>
<dbReference type="Gene3D" id="3.30.9.30">
    <property type="match status" value="1"/>
</dbReference>
<comment type="caution">
    <text evidence="4">The sequence shown here is derived from an EMBL/GenBank/DDBJ whole genome shotgun (WGS) entry which is preliminary data.</text>
</comment>
<feature type="domain" description="FAD-binding" evidence="3">
    <location>
        <begin position="6"/>
        <end position="356"/>
    </location>
</feature>
<organism evidence="4 5">
    <name type="scientific">Gordonia asplenii</name>
    <dbReference type="NCBI Taxonomy" id="2725283"/>
    <lineage>
        <taxon>Bacteria</taxon>
        <taxon>Bacillati</taxon>
        <taxon>Actinomycetota</taxon>
        <taxon>Actinomycetes</taxon>
        <taxon>Mycobacteriales</taxon>
        <taxon>Gordoniaceae</taxon>
        <taxon>Gordonia</taxon>
    </lineage>
</organism>
<dbReference type="SUPFAM" id="SSF51905">
    <property type="entry name" value="FAD/NAD(P)-binding domain"/>
    <property type="match status" value="1"/>
</dbReference>